<dbReference type="Proteomes" id="UP001174936">
    <property type="component" value="Unassembled WGS sequence"/>
</dbReference>
<dbReference type="EMBL" id="JAULSV010000005">
    <property type="protein sequence ID" value="KAK0643914.1"/>
    <property type="molecule type" value="Genomic_DNA"/>
</dbReference>
<protein>
    <submittedName>
        <fullName evidence="2">Uncharacterized protein</fullName>
    </submittedName>
</protein>
<keyword evidence="3" id="KW-1185">Reference proteome</keyword>
<evidence type="ECO:0000313" key="3">
    <source>
        <dbReference type="Proteomes" id="UP001174936"/>
    </source>
</evidence>
<evidence type="ECO:0000313" key="2">
    <source>
        <dbReference type="EMBL" id="KAK0643914.1"/>
    </source>
</evidence>
<evidence type="ECO:0000256" key="1">
    <source>
        <dbReference type="SAM" id="MobiDB-lite"/>
    </source>
</evidence>
<gene>
    <name evidence="2" type="ORF">B0T16DRAFT_513246</name>
</gene>
<organism evidence="2 3">
    <name type="scientific">Cercophora newfieldiana</name>
    <dbReference type="NCBI Taxonomy" id="92897"/>
    <lineage>
        <taxon>Eukaryota</taxon>
        <taxon>Fungi</taxon>
        <taxon>Dikarya</taxon>
        <taxon>Ascomycota</taxon>
        <taxon>Pezizomycotina</taxon>
        <taxon>Sordariomycetes</taxon>
        <taxon>Sordariomycetidae</taxon>
        <taxon>Sordariales</taxon>
        <taxon>Lasiosphaeriaceae</taxon>
        <taxon>Cercophora</taxon>
    </lineage>
</organism>
<accession>A0AA39Y197</accession>
<proteinExistence type="predicted"/>
<sequence>MDSETQNISDTQAESAPLPRRVIIDRERFRVNIERARLFRQLCPRGDWERRYECRIGIRLGQFWQRTPDAKPRSYFADIMDFRMRACYVADMFVHRHNLPRPSRALCMRCNLHGFRNVTRKGDQAWQDRQRLVLELMRDGGAFIGKAPRREGQPRFVRPSDYVSCAIAEKYHTPDTEEEARRLAQAFCDNVRSEMQYIDGELGGWPRYGETQSQTLGDVEAPSSPGPSQPQPEEEQSL</sequence>
<name>A0AA39Y197_9PEZI</name>
<feature type="region of interest" description="Disordered" evidence="1">
    <location>
        <begin position="203"/>
        <end position="238"/>
    </location>
</feature>
<dbReference type="AlphaFoldDB" id="A0AA39Y197"/>
<reference evidence="2" key="1">
    <citation type="submission" date="2023-06" db="EMBL/GenBank/DDBJ databases">
        <title>Genome-scale phylogeny and comparative genomics of the fungal order Sordariales.</title>
        <authorList>
            <consortium name="Lawrence Berkeley National Laboratory"/>
            <person name="Hensen N."/>
            <person name="Bonometti L."/>
            <person name="Westerberg I."/>
            <person name="Brannstrom I.O."/>
            <person name="Guillou S."/>
            <person name="Cros-Aarteil S."/>
            <person name="Calhoun S."/>
            <person name="Haridas S."/>
            <person name="Kuo A."/>
            <person name="Mondo S."/>
            <person name="Pangilinan J."/>
            <person name="Riley R."/>
            <person name="Labutti K."/>
            <person name="Andreopoulos B."/>
            <person name="Lipzen A."/>
            <person name="Chen C."/>
            <person name="Yanf M."/>
            <person name="Daum C."/>
            <person name="Ng V."/>
            <person name="Clum A."/>
            <person name="Steindorff A."/>
            <person name="Ohm R."/>
            <person name="Martin F."/>
            <person name="Silar P."/>
            <person name="Natvig D."/>
            <person name="Lalanne C."/>
            <person name="Gautier V."/>
            <person name="Ament-Velasquez S.L."/>
            <person name="Kruys A."/>
            <person name="Hutchinson M.I."/>
            <person name="Powell A.J."/>
            <person name="Barry K."/>
            <person name="Miller A.N."/>
            <person name="Grigoriev I.V."/>
            <person name="Debuchy R."/>
            <person name="Gladieux P."/>
            <person name="Thoren M.H."/>
            <person name="Johannesson H."/>
        </authorList>
    </citation>
    <scope>NUCLEOTIDE SEQUENCE</scope>
    <source>
        <strain evidence="2">SMH2532-1</strain>
    </source>
</reference>
<comment type="caution">
    <text evidence="2">The sequence shown here is derived from an EMBL/GenBank/DDBJ whole genome shotgun (WGS) entry which is preliminary data.</text>
</comment>